<dbReference type="PANTHER" id="PTHR43245:SF53">
    <property type="entry name" value="EPIMERASE-RELATED"/>
    <property type="match status" value="1"/>
</dbReference>
<dbReference type="Gene3D" id="3.40.50.720">
    <property type="entry name" value="NAD(P)-binding Rossmann-like Domain"/>
    <property type="match status" value="1"/>
</dbReference>
<comment type="caution">
    <text evidence="2">The sequence shown here is derived from an EMBL/GenBank/DDBJ whole genome shotgun (WGS) entry which is preliminary data.</text>
</comment>
<dbReference type="Gene3D" id="3.90.25.10">
    <property type="entry name" value="UDP-galactose 4-epimerase, domain 1"/>
    <property type="match status" value="1"/>
</dbReference>
<dbReference type="PANTHER" id="PTHR43245">
    <property type="entry name" value="BIFUNCTIONAL POLYMYXIN RESISTANCE PROTEIN ARNA"/>
    <property type="match status" value="1"/>
</dbReference>
<evidence type="ECO:0000259" key="1">
    <source>
        <dbReference type="Pfam" id="PF01370"/>
    </source>
</evidence>
<accession>A0A8J4H9B7</accession>
<dbReference type="InterPro" id="IPR036291">
    <property type="entry name" value="NAD(P)-bd_dom_sf"/>
</dbReference>
<dbReference type="Pfam" id="PF01370">
    <property type="entry name" value="Epimerase"/>
    <property type="match status" value="1"/>
</dbReference>
<dbReference type="InterPro" id="IPR001509">
    <property type="entry name" value="Epimerase_deHydtase"/>
</dbReference>
<dbReference type="InterPro" id="IPR050177">
    <property type="entry name" value="Lipid_A_modif_metabolic_enz"/>
</dbReference>
<feature type="domain" description="NAD-dependent epimerase/dehydratase" evidence="1">
    <location>
        <begin position="6"/>
        <end position="234"/>
    </location>
</feature>
<proteinExistence type="predicted"/>
<dbReference type="AlphaFoldDB" id="A0A8J4H9B7"/>
<dbReference type="SUPFAM" id="SSF51735">
    <property type="entry name" value="NAD(P)-binding Rossmann-fold domains"/>
    <property type="match status" value="1"/>
</dbReference>
<evidence type="ECO:0000313" key="2">
    <source>
        <dbReference type="EMBL" id="HGC42636.1"/>
    </source>
</evidence>
<organism evidence="2">
    <name type="scientific">Acidicaldus sp</name>
    <dbReference type="NCBI Taxonomy" id="1872105"/>
    <lineage>
        <taxon>Bacteria</taxon>
        <taxon>Pseudomonadati</taxon>
        <taxon>Pseudomonadota</taxon>
        <taxon>Alphaproteobacteria</taxon>
        <taxon>Acetobacterales</taxon>
        <taxon>Acetobacteraceae</taxon>
        <taxon>Acidicaldus</taxon>
    </lineage>
</organism>
<reference evidence="2" key="1">
    <citation type="journal article" date="2020" name="mSystems">
        <title>Genome- and Community-Level Interaction Insights into Carbon Utilization and Element Cycling Functions of Hydrothermarchaeota in Hydrothermal Sediment.</title>
        <authorList>
            <person name="Zhou Z."/>
            <person name="Liu Y."/>
            <person name="Xu W."/>
            <person name="Pan J."/>
            <person name="Luo Z.H."/>
            <person name="Li M."/>
        </authorList>
    </citation>
    <scope>NUCLEOTIDE SEQUENCE</scope>
    <source>
        <strain evidence="2">SpSt-997</strain>
    </source>
</reference>
<gene>
    <name evidence="2" type="ORF">ENY07_05370</name>
</gene>
<protein>
    <submittedName>
        <fullName evidence="2">NAD-dependent epimerase/dehydratase family protein</fullName>
    </submittedName>
</protein>
<dbReference type="EMBL" id="DTQM01000101">
    <property type="protein sequence ID" value="HGC42636.1"/>
    <property type="molecule type" value="Genomic_DNA"/>
</dbReference>
<sequence length="325" mass="33473">MKKKFLVTGGAGFIGSHLVEALLAAGHGVVVLDDLSTGKRANLPREVAFHHASITDPQAVRAALAGADGCFHLAAIASVARASKEWFTTHQTNLGGLIVLFEAVRAMPAPIPVVYASSAAVYGDRAALPIVEDAAKHPLSAYGADKLGCESHAGVASHVHGIPTMGLRFFNVYGPRQDPGSPYSGVISIFCERILGGTPVAIFGDGGQTRDFIFVADVVAALTAAMTHLMAGSRKDAPVKDAPVFNVCTGKATSVRDLAAIIAELCGRAPDLRFAPARKGEIRHSCGAPEAGRAALGLTAPVPLKQGLASVLAWLDQASVGASSA</sequence>
<name>A0A8J4H9B7_9PROT</name>